<dbReference type="AlphaFoldDB" id="A0A1G9YE78"/>
<evidence type="ECO:0000313" key="1">
    <source>
        <dbReference type="EMBL" id="SDN07337.1"/>
    </source>
</evidence>
<organism evidence="1 2">
    <name type="scientific">Haloarchaeobius iranensis</name>
    <dbReference type="NCBI Taxonomy" id="996166"/>
    <lineage>
        <taxon>Archaea</taxon>
        <taxon>Methanobacteriati</taxon>
        <taxon>Methanobacteriota</taxon>
        <taxon>Stenosarchaea group</taxon>
        <taxon>Halobacteria</taxon>
        <taxon>Halobacteriales</taxon>
        <taxon>Halorubellaceae</taxon>
        <taxon>Haloarchaeobius</taxon>
    </lineage>
</organism>
<reference evidence="1 2" key="1">
    <citation type="submission" date="2016-10" db="EMBL/GenBank/DDBJ databases">
        <authorList>
            <person name="de Groot N.N."/>
        </authorList>
    </citation>
    <scope>NUCLEOTIDE SEQUENCE [LARGE SCALE GENOMIC DNA]</scope>
    <source>
        <strain evidence="2">EB21,IBRC-M 10013,KCTC 4048</strain>
    </source>
</reference>
<proteinExistence type="predicted"/>
<accession>A0A1G9YE78</accession>
<evidence type="ECO:0000313" key="2">
    <source>
        <dbReference type="Proteomes" id="UP000199370"/>
    </source>
</evidence>
<sequence>MSRDPMPYRVGATLIFPGYDGWEQFASEVDDERTTEFEFGGTSHLSHPWKGTVEPHEYPFRLPEEPTRSLSKFTAELHQLTYRHAEFSVQPYPSTLLDSSGEAFGELHDGEPATRVSIETYRTPPKCTLGLLRAATSAFLGHSHGFDDDPLGSSTVDTYQVIETVDDGLSIDEVTR</sequence>
<protein>
    <submittedName>
        <fullName evidence="1">Uncharacterized protein</fullName>
    </submittedName>
</protein>
<dbReference type="EMBL" id="FNIA01000014">
    <property type="protein sequence ID" value="SDN07337.1"/>
    <property type="molecule type" value="Genomic_DNA"/>
</dbReference>
<gene>
    <name evidence="1" type="ORF">SAMN05192554_11418</name>
</gene>
<dbReference type="RefSeq" id="WP_089734393.1">
    <property type="nucleotide sequence ID" value="NZ_FNIA01000014.1"/>
</dbReference>
<keyword evidence="2" id="KW-1185">Reference proteome</keyword>
<dbReference type="Proteomes" id="UP000199370">
    <property type="component" value="Unassembled WGS sequence"/>
</dbReference>
<name>A0A1G9YE78_9EURY</name>